<dbReference type="Pfam" id="PF13635">
    <property type="entry name" value="DUF4143"/>
    <property type="match status" value="1"/>
</dbReference>
<organism evidence="2">
    <name type="scientific">hydrothermal vent metagenome</name>
    <dbReference type="NCBI Taxonomy" id="652676"/>
    <lineage>
        <taxon>unclassified sequences</taxon>
        <taxon>metagenomes</taxon>
        <taxon>ecological metagenomes</taxon>
    </lineage>
</organism>
<dbReference type="EMBL" id="UOFP01000085">
    <property type="protein sequence ID" value="VAW85211.1"/>
    <property type="molecule type" value="Genomic_DNA"/>
</dbReference>
<dbReference type="InterPro" id="IPR025420">
    <property type="entry name" value="DUF4143"/>
</dbReference>
<evidence type="ECO:0000313" key="2">
    <source>
        <dbReference type="EMBL" id="VAW85211.1"/>
    </source>
</evidence>
<dbReference type="AlphaFoldDB" id="A0A3B0Z0K4"/>
<name>A0A3B0Z0K4_9ZZZZ</name>
<feature type="domain" description="DUF4143" evidence="1">
    <location>
        <begin position="2"/>
        <end position="53"/>
    </location>
</feature>
<sequence length="95" mass="11241">MVACHLLKWVHFQQDTQGHDVDLHYFRDTDGREVDFVISDRGKPLIAIECKWSDSKVDKNLRYWKSRFPNCEAWQLSATGTKDFRAPLKIRDFVL</sequence>
<reference evidence="2" key="1">
    <citation type="submission" date="2018-06" db="EMBL/GenBank/DDBJ databases">
        <authorList>
            <person name="Zhirakovskaya E."/>
        </authorList>
    </citation>
    <scope>NUCLEOTIDE SEQUENCE</scope>
</reference>
<protein>
    <recommendedName>
        <fullName evidence="1">DUF4143 domain-containing protein</fullName>
    </recommendedName>
</protein>
<accession>A0A3B0Z0K4</accession>
<proteinExistence type="predicted"/>
<gene>
    <name evidence="2" type="ORF">MNBD_GAMMA18-908</name>
</gene>
<evidence type="ECO:0000259" key="1">
    <source>
        <dbReference type="Pfam" id="PF13635"/>
    </source>
</evidence>